<feature type="signal peptide" evidence="1">
    <location>
        <begin position="1"/>
        <end position="21"/>
    </location>
</feature>
<dbReference type="EMBL" id="ATLV01021970">
    <property type="status" value="NOT_ANNOTATED_CDS"/>
    <property type="molecule type" value="Genomic_DNA"/>
</dbReference>
<sequence>MKWWCPVILCFISFLIILTEAVHSTLHPRVVIIGAGAAGISTASHLYQNGITNITLLEGSQRIGGRIRTVSFGNGVVELGAQWCHGEQDNIAYQMASVYPGLLKTSIVASDGVLMRSNGTQVPEELAERLMALAEGIVESKERNTFAGSLGDFFTQQYWNKLQTDSAYKDVSRDLAEQFLVYYHNYERGYNAFDSWYEVAANESDSYVVSEGNQVLAWMGEKGFSTILDIVSGNYPGIVDTRLTPVPLDKLIKYGQFVTNIQWNGTPNTTVLITTDDGSHYEADHVIVTVSLGVLKENHQTMFTPSLPTVNLDAIKGLYFGTVNKIVILFDAPIPEEFPNTLQLLWYDSDLQTLRKSKHAWTEGISTFFRIDNQPNVVGAWMNGVEGRQAELLPDETIIEGVQYILNIFANNIQFGKVQSIISAMETDPSVLIVGAGAAGIAAATRLLERGFQSITILEANDRIGGRIHSVRRGTNVLDYGAQWVHGKENNFVYDMANEYNLIEVEDHMENELYYTSKGSMVPKEKSDRIMQTLNDLMEANEENLKKFPGSLGAFYDKVFHEGLRAGCFKGMDLRTCQQMYDFFVKYHNTYNATDTLHDVSGAGLLEFEDHQDEYLINWKNRGFHTILDLLMKKLPEQNCAPIPVENYVRFNHIVCSIEWNRPAGTVTCTNGATFTATHLIVTVSLGVLKEMHTAWFDPPLPEPKRNAIEGLYIGTIDKMFLEFDEPFWLRDWHGFGLLWEPEDLAELRATPSRQWLESVCSFFVPDRTERLLVGWIYGHDARTMESLPEADVIDGLMYLLRKFLPADQFRLQRSTRPAWFSRSRWYSDPHFRGSYSSRSIKSDAIGATAADLAFPLTTRQSGVSDVTLPIVQFAGEASHPQFYSTVQGAIASGWREADRLIDIYRPNMLNRPAASTTKNLPMKGKL</sequence>
<evidence type="ECO:0000256" key="1">
    <source>
        <dbReference type="SAM" id="SignalP"/>
    </source>
</evidence>
<dbReference type="SUPFAM" id="SSF54373">
    <property type="entry name" value="FAD-linked reductases, C-terminal domain"/>
    <property type="match status" value="2"/>
</dbReference>
<keyword evidence="5" id="KW-1185">Reference proteome</keyword>
<dbReference type="InterPro" id="IPR050281">
    <property type="entry name" value="Flavin_monoamine_oxidase"/>
</dbReference>
<gene>
    <name evidence="3" type="ORF">ZHAS_00015036</name>
</gene>
<protein>
    <recommendedName>
        <fullName evidence="2">Amine oxidase domain-containing protein</fullName>
    </recommendedName>
</protein>
<feature type="chain" id="PRO_5001784559" description="Amine oxidase domain-containing protein" evidence="1">
    <location>
        <begin position="22"/>
        <end position="927"/>
    </location>
</feature>
<name>A0A084W9X7_ANOSI</name>
<reference evidence="3 5" key="1">
    <citation type="journal article" date="2014" name="BMC Genomics">
        <title>Genome sequence of Anopheles sinensis provides insight into genetics basis of mosquito competence for malaria parasites.</title>
        <authorList>
            <person name="Zhou D."/>
            <person name="Zhang D."/>
            <person name="Ding G."/>
            <person name="Shi L."/>
            <person name="Hou Q."/>
            <person name="Ye Y."/>
            <person name="Xu Y."/>
            <person name="Zhou H."/>
            <person name="Xiong C."/>
            <person name="Li S."/>
            <person name="Yu J."/>
            <person name="Hong S."/>
            <person name="Yu X."/>
            <person name="Zou P."/>
            <person name="Chen C."/>
            <person name="Chang X."/>
            <person name="Wang W."/>
            <person name="Lv Y."/>
            <person name="Sun Y."/>
            <person name="Ma L."/>
            <person name="Shen B."/>
            <person name="Zhu C."/>
        </authorList>
    </citation>
    <scope>NUCLEOTIDE SEQUENCE [LARGE SCALE GENOMIC DNA]</scope>
</reference>
<keyword evidence="1" id="KW-0732">Signal</keyword>
<evidence type="ECO:0000259" key="2">
    <source>
        <dbReference type="Pfam" id="PF01593"/>
    </source>
</evidence>
<dbReference type="EMBL" id="KE525326">
    <property type="protein sequence ID" value="KFB47021.1"/>
    <property type="molecule type" value="Genomic_DNA"/>
</dbReference>
<evidence type="ECO:0000313" key="3">
    <source>
        <dbReference type="EMBL" id="KFB47021.1"/>
    </source>
</evidence>
<dbReference type="EnsemblMetazoa" id="ASIC015036-RA">
    <property type="protein sequence ID" value="ASIC015036-PA"/>
    <property type="gene ID" value="ASIC015036"/>
</dbReference>
<organism evidence="3">
    <name type="scientific">Anopheles sinensis</name>
    <name type="common">Mosquito</name>
    <dbReference type="NCBI Taxonomy" id="74873"/>
    <lineage>
        <taxon>Eukaryota</taxon>
        <taxon>Metazoa</taxon>
        <taxon>Ecdysozoa</taxon>
        <taxon>Arthropoda</taxon>
        <taxon>Hexapoda</taxon>
        <taxon>Insecta</taxon>
        <taxon>Pterygota</taxon>
        <taxon>Neoptera</taxon>
        <taxon>Endopterygota</taxon>
        <taxon>Diptera</taxon>
        <taxon>Nematocera</taxon>
        <taxon>Culicoidea</taxon>
        <taxon>Culicidae</taxon>
        <taxon>Anophelinae</taxon>
        <taxon>Anopheles</taxon>
    </lineage>
</organism>
<dbReference type="GO" id="GO:0046592">
    <property type="term" value="F:polyamine oxidase activity"/>
    <property type="evidence" value="ECO:0007669"/>
    <property type="project" value="TreeGrafter"/>
</dbReference>
<dbReference type="VEuPathDB" id="VectorBase:ASIS006983"/>
<evidence type="ECO:0000313" key="5">
    <source>
        <dbReference type="Proteomes" id="UP000030765"/>
    </source>
</evidence>
<dbReference type="VEuPathDB" id="VectorBase:ASIC015036"/>
<dbReference type="InterPro" id="IPR036188">
    <property type="entry name" value="FAD/NAD-bd_sf"/>
</dbReference>
<dbReference type="OrthoDB" id="5046242at2759"/>
<dbReference type="EMBL" id="ATLV01021969">
    <property type="status" value="NOT_ANNOTATED_CDS"/>
    <property type="molecule type" value="Genomic_DNA"/>
</dbReference>
<dbReference type="Proteomes" id="UP000030765">
    <property type="component" value="Unassembled WGS sequence"/>
</dbReference>
<dbReference type="Gene3D" id="3.90.660.10">
    <property type="match status" value="2"/>
</dbReference>
<reference evidence="4" key="2">
    <citation type="submission" date="2020-05" db="UniProtKB">
        <authorList>
            <consortium name="EnsemblMetazoa"/>
        </authorList>
    </citation>
    <scope>IDENTIFICATION</scope>
</reference>
<dbReference type="PANTHER" id="PTHR10742:SF398">
    <property type="entry name" value="AMINE OXIDASE DOMAIN-CONTAINING PROTEIN-RELATED"/>
    <property type="match status" value="1"/>
</dbReference>
<evidence type="ECO:0000313" key="4">
    <source>
        <dbReference type="EnsemblMetazoa" id="ASIC015036-PA"/>
    </source>
</evidence>
<dbReference type="VEuPathDB" id="VectorBase:ASIS009577"/>
<dbReference type="Gene3D" id="3.50.50.60">
    <property type="entry name" value="FAD/NAD(P)-binding domain"/>
    <property type="match status" value="2"/>
</dbReference>
<dbReference type="SUPFAM" id="SSF51905">
    <property type="entry name" value="FAD/NAD(P)-binding domain"/>
    <property type="match status" value="2"/>
</dbReference>
<feature type="domain" description="Amine oxidase" evidence="2">
    <location>
        <begin position="38"/>
        <end position="406"/>
    </location>
</feature>
<dbReference type="AlphaFoldDB" id="A0A084W9X7"/>
<accession>A0A084W9X7</accession>
<dbReference type="Pfam" id="PF01593">
    <property type="entry name" value="Amino_oxidase"/>
    <property type="match status" value="2"/>
</dbReference>
<feature type="domain" description="Amine oxidase" evidence="2">
    <location>
        <begin position="439"/>
        <end position="902"/>
    </location>
</feature>
<proteinExistence type="predicted"/>
<dbReference type="EMBL" id="ATLV01021968">
    <property type="status" value="NOT_ANNOTATED_CDS"/>
    <property type="molecule type" value="Genomic_DNA"/>
</dbReference>
<dbReference type="OMA" id="MENELYY"/>
<dbReference type="STRING" id="74873.A0A084W9X7"/>
<dbReference type="PANTHER" id="PTHR10742">
    <property type="entry name" value="FLAVIN MONOAMINE OXIDASE"/>
    <property type="match status" value="1"/>
</dbReference>
<dbReference type="InterPro" id="IPR002937">
    <property type="entry name" value="Amino_oxidase"/>
</dbReference>